<name>A0A9P6GZ46_9MICR</name>
<evidence type="ECO:0000313" key="2">
    <source>
        <dbReference type="Proteomes" id="UP000740883"/>
    </source>
</evidence>
<dbReference type="SMART" id="SM00320">
    <property type="entry name" value="WD40"/>
    <property type="match status" value="5"/>
</dbReference>
<organism evidence="1 2">
    <name type="scientific">Nosema granulosis</name>
    <dbReference type="NCBI Taxonomy" id="83296"/>
    <lineage>
        <taxon>Eukaryota</taxon>
        <taxon>Fungi</taxon>
        <taxon>Fungi incertae sedis</taxon>
        <taxon>Microsporidia</taxon>
        <taxon>Nosematidae</taxon>
        <taxon>Nosema</taxon>
    </lineage>
</organism>
<dbReference type="GO" id="GO:0000028">
    <property type="term" value="P:ribosomal small subunit assembly"/>
    <property type="evidence" value="ECO:0007669"/>
    <property type="project" value="TreeGrafter"/>
</dbReference>
<accession>A0A9P6GZ46</accession>
<dbReference type="SUPFAM" id="SSF69322">
    <property type="entry name" value="Tricorn protease domain 2"/>
    <property type="match status" value="1"/>
</dbReference>
<dbReference type="PANTHER" id="PTHR19858">
    <property type="entry name" value="WD40 REPEAT PROTEIN"/>
    <property type="match status" value="1"/>
</dbReference>
<dbReference type="GO" id="GO:0000462">
    <property type="term" value="P:maturation of SSU-rRNA from tricistronic rRNA transcript (SSU-rRNA, 5.8S rRNA, LSU-rRNA)"/>
    <property type="evidence" value="ECO:0007669"/>
    <property type="project" value="TreeGrafter"/>
</dbReference>
<evidence type="ECO:0000313" key="1">
    <source>
        <dbReference type="EMBL" id="KAF9763693.1"/>
    </source>
</evidence>
<comment type="caution">
    <text evidence="1">The sequence shown here is derived from an EMBL/GenBank/DDBJ whole genome shotgun (WGS) entry which is preliminary data.</text>
</comment>
<dbReference type="EMBL" id="SBJO01000061">
    <property type="protein sequence ID" value="KAF9763693.1"/>
    <property type="molecule type" value="Genomic_DNA"/>
</dbReference>
<dbReference type="Proteomes" id="UP000740883">
    <property type="component" value="Unassembled WGS sequence"/>
</dbReference>
<dbReference type="GO" id="GO:0032040">
    <property type="term" value="C:small-subunit processome"/>
    <property type="evidence" value="ECO:0007669"/>
    <property type="project" value="TreeGrafter"/>
</dbReference>
<dbReference type="OrthoDB" id="3142434at2759"/>
<dbReference type="Gene3D" id="2.130.10.10">
    <property type="entry name" value="YVTN repeat-like/Quinoprotein amine dehydrogenase"/>
    <property type="match status" value="2"/>
</dbReference>
<dbReference type="AlphaFoldDB" id="A0A9P6GZ46"/>
<dbReference type="GO" id="GO:0034388">
    <property type="term" value="C:Pwp2p-containing subcomplex of 90S preribosome"/>
    <property type="evidence" value="ECO:0007669"/>
    <property type="project" value="TreeGrafter"/>
</dbReference>
<dbReference type="InterPro" id="IPR001680">
    <property type="entry name" value="WD40_rpt"/>
</dbReference>
<dbReference type="InterPro" id="IPR027145">
    <property type="entry name" value="PWP2"/>
</dbReference>
<gene>
    <name evidence="1" type="primary">B18D24.40</name>
    <name evidence="1" type="ORF">NGRA_1123</name>
</gene>
<protein>
    <submittedName>
        <fullName evidence="1">Periodic tryptophan protein 2 like protein</fullName>
    </submittedName>
</protein>
<dbReference type="PANTHER" id="PTHR19858:SF0">
    <property type="entry name" value="PERIODIC TRYPTOPHAN PROTEIN 2 HOMOLOG"/>
    <property type="match status" value="1"/>
</dbReference>
<dbReference type="InterPro" id="IPR011047">
    <property type="entry name" value="Quinoprotein_ADH-like_sf"/>
</dbReference>
<reference evidence="1 2" key="1">
    <citation type="journal article" date="2020" name="Genome Biol. Evol.">
        <title>Comparative genomics of strictly vertically transmitted, feminizing microsporidia endosymbionts of amphipod crustaceans.</title>
        <authorList>
            <person name="Cormier A."/>
            <person name="Chebbi M.A."/>
            <person name="Giraud I."/>
            <person name="Wattier R."/>
            <person name="Teixeira M."/>
            <person name="Gilbert C."/>
            <person name="Rigaud T."/>
            <person name="Cordaux R."/>
        </authorList>
    </citation>
    <scope>NUCLEOTIDE SEQUENCE [LARGE SCALE GENOMIC DNA]</scope>
    <source>
        <strain evidence="1 2">Ou3-Ou53</strain>
    </source>
</reference>
<dbReference type="SUPFAM" id="SSF50998">
    <property type="entry name" value="Quinoprotein alcohol dehydrogenase-like"/>
    <property type="match status" value="1"/>
</dbReference>
<keyword evidence="2" id="KW-1185">Reference proteome</keyword>
<sequence length="731" mass="84514">MVKYSFKTAIPTTSISKGLVFDNDMYFSSNTYIYKYSRSVYSVVSSLPGNIKNFFLHNDKFYALTDEHLVISYNGRNIASMKKDGNCILATDEYIFTNDNNELEVWHNPKEFSMNMFELHCRNSEHTGRISVLLLYKNMVITGSCDHTIRAFDMETRRSRRILTVKSRPIGIHEIEDWLVVVCLNGQSYKIKYNEDGVDLVEKDQREGLICCSNLSNGILCFSVYKDDKSLIEVVKEDSVIYSVELNNKVEEVALRDSLLAIKCQDFVGLYNLKSDSFLVELVLPSIVDFDINREYVAVGCSDKKIRLYDDNRIINTFRDEKSTYPIFKTFFVKNSVLSLAIDGHVSLFDIKNGTCFRSFKIPIKISSATVCSDGILLFLGDYDTCSIRIVDLQRSKEIDQLEGHEAAIKHLRYHRGCLYSLSLDNELRKWDYLKGDSERMVLDKMPLSISVDYNQIAISFENEVVTYDLDLVYLYSFDYSIKNRKRNELYMHEKGAEHVEFSLGGRNIILGGEYNKLYVCDISSGEIVQQLQLSQNKAWENYDDKFYKERKHSFDKSKVVETLKLKHSPDQYKFYVQSREGIVVFGKNSTQFSPLDLDVETTPDGIKKYIEEQEYLKGLLGALRVGDLDLIQFVLFSIPEEKVEFAVKYIPKRLVNILREALLKIVQEEVSGNNSTSKIEMVYLWLRFILFYHASSETVNSGLETFKKKGEDIYKVGLENIFLLKKILKK</sequence>
<dbReference type="InterPro" id="IPR015943">
    <property type="entry name" value="WD40/YVTN_repeat-like_dom_sf"/>
</dbReference>
<proteinExistence type="predicted"/>